<evidence type="ECO:0000313" key="3">
    <source>
        <dbReference type="Proteomes" id="UP001610563"/>
    </source>
</evidence>
<accession>A0ABR4FTV3</accession>
<evidence type="ECO:0000313" key="2">
    <source>
        <dbReference type="EMBL" id="KAL2786644.1"/>
    </source>
</evidence>
<sequence length="139" mass="15323">MRFNFQAFAAILAFSASVAEATTFHNKDTAYTINVAKKDGSTTYVGPSSSIEINDGCAYIRVCQQQKAGDYFVCRPGELTWPEWYGEVWWYLGGLTEASGVFLPVLVWTEIGESGDCTWGTMFFDPNDCPAGYQDLPAA</sequence>
<gene>
    <name evidence="2" type="ORF">BJX66DRAFT_341963</name>
</gene>
<organism evidence="2 3">
    <name type="scientific">Aspergillus keveii</name>
    <dbReference type="NCBI Taxonomy" id="714993"/>
    <lineage>
        <taxon>Eukaryota</taxon>
        <taxon>Fungi</taxon>
        <taxon>Dikarya</taxon>
        <taxon>Ascomycota</taxon>
        <taxon>Pezizomycotina</taxon>
        <taxon>Eurotiomycetes</taxon>
        <taxon>Eurotiomycetidae</taxon>
        <taxon>Eurotiales</taxon>
        <taxon>Aspergillaceae</taxon>
        <taxon>Aspergillus</taxon>
        <taxon>Aspergillus subgen. Nidulantes</taxon>
    </lineage>
</organism>
<keyword evidence="3" id="KW-1185">Reference proteome</keyword>
<proteinExistence type="predicted"/>
<reference evidence="2 3" key="1">
    <citation type="submission" date="2024-07" db="EMBL/GenBank/DDBJ databases">
        <title>Section-level genome sequencing and comparative genomics of Aspergillus sections Usti and Cavernicolus.</title>
        <authorList>
            <consortium name="Lawrence Berkeley National Laboratory"/>
            <person name="Nybo J.L."/>
            <person name="Vesth T.C."/>
            <person name="Theobald S."/>
            <person name="Frisvad J.C."/>
            <person name="Larsen T.O."/>
            <person name="Kjaerboelling I."/>
            <person name="Rothschild-Mancinelli K."/>
            <person name="Lyhne E.K."/>
            <person name="Kogle M.E."/>
            <person name="Barry K."/>
            <person name="Clum A."/>
            <person name="Na H."/>
            <person name="Ledsgaard L."/>
            <person name="Lin J."/>
            <person name="Lipzen A."/>
            <person name="Kuo A."/>
            <person name="Riley R."/>
            <person name="Mondo S."/>
            <person name="Labutti K."/>
            <person name="Haridas S."/>
            <person name="Pangalinan J."/>
            <person name="Salamov A.A."/>
            <person name="Simmons B.A."/>
            <person name="Magnuson J.K."/>
            <person name="Chen J."/>
            <person name="Drula E."/>
            <person name="Henrissat B."/>
            <person name="Wiebenga A."/>
            <person name="Lubbers R.J."/>
            <person name="Gomes A.C."/>
            <person name="Makela M.R."/>
            <person name="Stajich J."/>
            <person name="Grigoriev I.V."/>
            <person name="Mortensen U.H."/>
            <person name="De Vries R.P."/>
            <person name="Baker S.E."/>
            <person name="Andersen M.R."/>
        </authorList>
    </citation>
    <scope>NUCLEOTIDE SEQUENCE [LARGE SCALE GENOMIC DNA]</scope>
    <source>
        <strain evidence="2 3">CBS 209.92</strain>
    </source>
</reference>
<dbReference type="Proteomes" id="UP001610563">
    <property type="component" value="Unassembled WGS sequence"/>
</dbReference>
<evidence type="ECO:0000256" key="1">
    <source>
        <dbReference type="SAM" id="SignalP"/>
    </source>
</evidence>
<dbReference type="EMBL" id="JBFTWV010000113">
    <property type="protein sequence ID" value="KAL2786644.1"/>
    <property type="molecule type" value="Genomic_DNA"/>
</dbReference>
<feature type="signal peptide" evidence="1">
    <location>
        <begin position="1"/>
        <end position="21"/>
    </location>
</feature>
<feature type="chain" id="PRO_5046656316" evidence="1">
    <location>
        <begin position="22"/>
        <end position="139"/>
    </location>
</feature>
<keyword evidence="1" id="KW-0732">Signal</keyword>
<protein>
    <submittedName>
        <fullName evidence="2">Uncharacterized protein</fullName>
    </submittedName>
</protein>
<name>A0ABR4FTV3_9EURO</name>
<comment type="caution">
    <text evidence="2">The sequence shown here is derived from an EMBL/GenBank/DDBJ whole genome shotgun (WGS) entry which is preliminary data.</text>
</comment>